<dbReference type="Pfam" id="PF00106">
    <property type="entry name" value="adh_short"/>
    <property type="match status" value="1"/>
</dbReference>
<evidence type="ECO:0000256" key="1">
    <source>
        <dbReference type="ARBA" id="ARBA00006484"/>
    </source>
</evidence>
<dbReference type="AlphaFoldDB" id="A0A6S6VZI7"/>
<dbReference type="GO" id="GO:0016616">
    <property type="term" value="F:oxidoreductase activity, acting on the CH-OH group of donors, NAD or NADP as acceptor"/>
    <property type="evidence" value="ECO:0007669"/>
    <property type="project" value="TreeGrafter"/>
</dbReference>
<keyword evidence="2" id="KW-0560">Oxidoreductase</keyword>
<dbReference type="PRINTS" id="PR00081">
    <property type="entry name" value="GDHRDH"/>
</dbReference>
<proteinExistence type="inferred from homology"/>
<evidence type="ECO:0000313" key="3">
    <source>
        <dbReference type="EMBL" id="CAE7030504.1"/>
    </source>
</evidence>
<dbReference type="InterPro" id="IPR002347">
    <property type="entry name" value="SDR_fam"/>
</dbReference>
<dbReference type="InterPro" id="IPR036291">
    <property type="entry name" value="NAD(P)-bd_dom_sf"/>
</dbReference>
<dbReference type="Proteomes" id="UP000472372">
    <property type="component" value="Chromosome 4"/>
</dbReference>
<dbReference type="PANTHER" id="PTHR44229:SF4">
    <property type="entry name" value="15-HYDROXYPROSTAGLANDIN DEHYDROGENASE [NAD(+)]"/>
    <property type="match status" value="1"/>
</dbReference>
<dbReference type="SUPFAM" id="SSF51735">
    <property type="entry name" value="NAD(P)-binding Rossmann-fold domains"/>
    <property type="match status" value="1"/>
</dbReference>
<comment type="similarity">
    <text evidence="1">Belongs to the short-chain dehydrogenases/reductases (SDR) family.</text>
</comment>
<evidence type="ECO:0000256" key="2">
    <source>
        <dbReference type="ARBA" id="ARBA00023002"/>
    </source>
</evidence>
<name>A0A6S6VZI7_9PLEO</name>
<accession>A0A6S6VZI7</accession>
<dbReference type="EMBL" id="HG992980">
    <property type="protein sequence ID" value="CAE7030504.1"/>
    <property type="molecule type" value="Genomic_DNA"/>
</dbReference>
<gene>
    <name evidence="3" type="ORF">PTTW11_04560</name>
</gene>
<dbReference type="GO" id="GO:0005737">
    <property type="term" value="C:cytoplasm"/>
    <property type="evidence" value="ECO:0007669"/>
    <property type="project" value="TreeGrafter"/>
</dbReference>
<dbReference type="PANTHER" id="PTHR44229">
    <property type="entry name" value="15-HYDROXYPROSTAGLANDIN DEHYDROGENASE [NAD(+)]"/>
    <property type="match status" value="1"/>
</dbReference>
<protein>
    <submittedName>
        <fullName evidence="3">15-hydroxyprostaglandin dehydrogenase</fullName>
    </submittedName>
</protein>
<sequence>MTSKMQKKVALITGGASGMGLAVAAALSSHPTVDWELHLVDLNEEAGKKASSELKNAHFHKTNVTDYDSLVSAFEATWNTYQRIDFIFANAGIVERDNFYKKHDLNGPPPPPPNQLSVDINFKAVINTAHLALHYFRKSLAKNGREGSDPVLIMTASCGGLYPSEFCPMYSGSKAGIVNFHRAINVAYHHEGIRTFATCPGTIKTPLLSNEEWKAFPEKFFTPLESLVDTVVKLVDGGDIEDAKGVRKTKDQNWGLTVEVNGKNFYFRDAPEFCDANMKSMMVSTGMAAQLARIEGTASDLNR</sequence>
<organism evidence="3 4">
    <name type="scientific">Pyrenophora teres f. teres</name>
    <dbReference type="NCBI Taxonomy" id="97479"/>
    <lineage>
        <taxon>Eukaryota</taxon>
        <taxon>Fungi</taxon>
        <taxon>Dikarya</taxon>
        <taxon>Ascomycota</taxon>
        <taxon>Pezizomycotina</taxon>
        <taxon>Dothideomycetes</taxon>
        <taxon>Pleosporomycetidae</taxon>
        <taxon>Pleosporales</taxon>
        <taxon>Pleosporineae</taxon>
        <taxon>Pleosporaceae</taxon>
        <taxon>Pyrenophora</taxon>
    </lineage>
</organism>
<dbReference type="Gene3D" id="3.40.50.720">
    <property type="entry name" value="NAD(P)-binding Rossmann-like Domain"/>
    <property type="match status" value="1"/>
</dbReference>
<evidence type="ECO:0000313" key="4">
    <source>
        <dbReference type="Proteomes" id="UP000472372"/>
    </source>
</evidence>
<reference evidence="3" key="1">
    <citation type="submission" date="2021-02" db="EMBL/GenBank/DDBJ databases">
        <authorList>
            <person name="Syme A R."/>
            <person name="Syme A R."/>
            <person name="Moolhuijzen P."/>
        </authorList>
    </citation>
    <scope>NUCLEOTIDE SEQUENCE</scope>
    <source>
        <strain evidence="3">W1-1</strain>
    </source>
</reference>